<name>A0A0E0BNN7_9ORYZ</name>
<reference evidence="2" key="1">
    <citation type="submission" date="2015-04" db="UniProtKB">
        <authorList>
            <consortium name="EnsemblPlants"/>
        </authorList>
    </citation>
    <scope>IDENTIFICATION</scope>
</reference>
<dbReference type="STRING" id="40148.A0A0E0BNN7"/>
<evidence type="ECO:0000256" key="1">
    <source>
        <dbReference type="SAM" id="MobiDB-lite"/>
    </source>
</evidence>
<dbReference type="Proteomes" id="UP000026961">
    <property type="component" value="Chromosome 12"/>
</dbReference>
<dbReference type="eggNOG" id="KOG0037">
    <property type="taxonomic scope" value="Eukaryota"/>
</dbReference>
<proteinExistence type="predicted"/>
<keyword evidence="3" id="KW-1185">Reference proteome</keyword>
<feature type="compositionally biased region" description="Gly residues" evidence="1">
    <location>
        <begin position="12"/>
        <end position="21"/>
    </location>
</feature>
<dbReference type="EnsemblPlants" id="OGLUM12G02800.1">
    <property type="protein sequence ID" value="OGLUM12G02800.1"/>
    <property type="gene ID" value="OGLUM12G02800"/>
</dbReference>
<feature type="compositionally biased region" description="Low complexity" evidence="1">
    <location>
        <begin position="79"/>
        <end position="90"/>
    </location>
</feature>
<protein>
    <submittedName>
        <fullName evidence="2">Uncharacterized protein</fullName>
    </submittedName>
</protein>
<dbReference type="AlphaFoldDB" id="A0A0E0BNN7"/>
<reference evidence="2" key="2">
    <citation type="submission" date="2018-05" db="EMBL/GenBank/DDBJ databases">
        <title>OgluRS3 (Oryza glumaepatula Reference Sequence Version 3).</title>
        <authorList>
            <person name="Zhang J."/>
            <person name="Kudrna D."/>
            <person name="Lee S."/>
            <person name="Talag J."/>
            <person name="Welchert J."/>
            <person name="Wing R.A."/>
        </authorList>
    </citation>
    <scope>NUCLEOTIDE SEQUENCE [LARGE SCALE GENOMIC DNA]</scope>
</reference>
<evidence type="ECO:0000313" key="3">
    <source>
        <dbReference type="Proteomes" id="UP000026961"/>
    </source>
</evidence>
<feature type="compositionally biased region" description="Pro residues" evidence="1">
    <location>
        <begin position="22"/>
        <end position="40"/>
    </location>
</feature>
<feature type="region of interest" description="Disordered" evidence="1">
    <location>
        <begin position="1"/>
        <end position="92"/>
    </location>
</feature>
<feature type="region of interest" description="Disordered" evidence="1">
    <location>
        <begin position="201"/>
        <end position="224"/>
    </location>
</feature>
<evidence type="ECO:0000313" key="2">
    <source>
        <dbReference type="EnsemblPlants" id="OGLUM12G02800.1"/>
    </source>
</evidence>
<sequence length="287" mass="29911">MAGYPPNPGSGYPYGGAGGYGAPPPPYGSSPAPSAPPYGAKPPKEGKTSSSSAPYYGGGGGYGAPPSTQPYGSGGGYGAPPSSQPYGAPYGAPPPSSAPYGAPGGYGSPFASLVPSAFPPGTDPNVMQEEERRGLLWGVQLLKQFVNDIFNTRFGWRVGMKRLPARRLHSGKQREQNKQISHPYRYAEEVKAEAEGVRGGSSCAMAADGDSSSPSPGGRGGTPNFKMIRRCSLSLSTAISSGKPECYLAMEELGAAPAPRDWAPPPQFRKQGDELRRRLAGESYSFK</sequence>
<dbReference type="Gramene" id="OGLUM12G02800.1">
    <property type="protein sequence ID" value="OGLUM12G02800.1"/>
    <property type="gene ID" value="OGLUM12G02800"/>
</dbReference>
<organism evidence="2">
    <name type="scientific">Oryza glumipatula</name>
    <dbReference type="NCBI Taxonomy" id="40148"/>
    <lineage>
        <taxon>Eukaryota</taxon>
        <taxon>Viridiplantae</taxon>
        <taxon>Streptophyta</taxon>
        <taxon>Embryophyta</taxon>
        <taxon>Tracheophyta</taxon>
        <taxon>Spermatophyta</taxon>
        <taxon>Magnoliopsida</taxon>
        <taxon>Liliopsida</taxon>
        <taxon>Poales</taxon>
        <taxon>Poaceae</taxon>
        <taxon>BOP clade</taxon>
        <taxon>Oryzoideae</taxon>
        <taxon>Oryzeae</taxon>
        <taxon>Oryzinae</taxon>
        <taxon>Oryza</taxon>
    </lineage>
</organism>
<accession>A0A0E0BNN7</accession>
<dbReference type="HOGENOM" id="CLU_971050_0_0_1"/>